<sequence length="795" mass="84002">MTAAASMPPHSADEPATPPAWAFYGSLAADGPPPPGSHTAVRVSFELAGAAEGGEASLALWAGGAFTANLDGEHLADGPHRCDPDAFDGAVAADPARLRGLAAGPHVLTLRVQHAGVPTRLAAEEPAAFFVRLAGLALAGAPRVRLLRLPGYAAELRRLNPQLGWIDWADARENPRGWERSGFDDDGWDTPTPMAADAPRPVPAGLGSIPRGRVEPVLLAEGFAADRFGYAADDPPARFHLRDLDPAPADRGGRWWRFDLGRVRLFFPRVRPAGGADAAGVEVQLAYSETLPGGRVLPWIPYSLGLSCNLDRFVLDGSGEAVGPLAPRGGRYVEVHALGPAGALEGLTLRIDERGFFGEPAGSFACDRPALGRVWSAGVETLHACAEDALTDNPTRERGAWVGDLALSNKVAAVAHHDLRLVRRGLVQAAAGADASGLVAGLGPGPQLHVPSFALHWLRAAWLFFDQTGDRALLRELAPAARATLAAFEPVGGAGLRRAEGWPFFDWAAPIDEEANRLALNVLLLQATRDAAAWHLALADRGHARRLAAEAGALSAAVRGEAARRGGWAATGYHAVGLALAAGEVDPAEADACLDAVESAWRSAFPWSAEADAPRLGDPGEPVAGAVTPFFADLVLPELIRRGRTAFVHEAVERCWGWMLGGGRTTLTEVFSDRWSHAHVWSAGPVAWLSRTVLGLTPRHALTGPDGVGAWSWSLQPGALRQAAGRLPLAGHPGEAIDVAWTRQDDRIEGELTLPRPLWIHRPATVTLGGGLAAEGRTRLPAGATRFVQRLVDRC</sequence>
<evidence type="ECO:0000313" key="2">
    <source>
        <dbReference type="EMBL" id="BAM03941.1"/>
    </source>
</evidence>
<dbReference type="Gene3D" id="2.60.120.260">
    <property type="entry name" value="Galactose-binding domain-like"/>
    <property type="match status" value="2"/>
</dbReference>
<dbReference type="Gene3D" id="1.50.10.10">
    <property type="match status" value="1"/>
</dbReference>
<dbReference type="InterPro" id="IPR008928">
    <property type="entry name" value="6-hairpin_glycosidase_sf"/>
</dbReference>
<dbReference type="RefSeq" id="WP_014437159.1">
    <property type="nucleotide sequence ID" value="NC_017080.1"/>
</dbReference>
<dbReference type="Pfam" id="PF17389">
    <property type="entry name" value="Bac_rhamnosid6H"/>
    <property type="match status" value="1"/>
</dbReference>
<evidence type="ECO:0000259" key="1">
    <source>
        <dbReference type="Pfam" id="PF17389"/>
    </source>
</evidence>
<feature type="domain" description="Alpha-L-rhamnosidase six-hairpin glycosidase" evidence="1">
    <location>
        <begin position="361"/>
        <end position="693"/>
    </location>
</feature>
<accession>I0IFA3</accession>
<dbReference type="GO" id="GO:0005975">
    <property type="term" value="P:carbohydrate metabolic process"/>
    <property type="evidence" value="ECO:0007669"/>
    <property type="project" value="InterPro"/>
</dbReference>
<dbReference type="PANTHER" id="PTHR34987:SF4">
    <property type="entry name" value="ALPHA-L-RHAMNOSIDASE C-TERMINAL DOMAIN-CONTAINING PROTEIN"/>
    <property type="match status" value="1"/>
</dbReference>
<gene>
    <name evidence="2" type="ordered locus">PSMK_17820</name>
</gene>
<dbReference type="STRING" id="1142394.PSMK_17820"/>
<name>I0IFA3_PHYMF</name>
<dbReference type="Gene3D" id="2.60.420.10">
    <property type="entry name" value="Maltose phosphorylase, domain 3"/>
    <property type="match status" value="1"/>
</dbReference>
<proteinExistence type="predicted"/>
<dbReference type="InterPro" id="IPR035396">
    <property type="entry name" value="Bac_rhamnosid6H"/>
</dbReference>
<evidence type="ECO:0000313" key="3">
    <source>
        <dbReference type="Proteomes" id="UP000007881"/>
    </source>
</evidence>
<dbReference type="SUPFAM" id="SSF48208">
    <property type="entry name" value="Six-hairpin glycosidases"/>
    <property type="match status" value="1"/>
</dbReference>
<reference evidence="2 3" key="1">
    <citation type="submission" date="2012-02" db="EMBL/GenBank/DDBJ databases">
        <title>Complete genome sequence of Phycisphaera mikurensis NBRC 102666.</title>
        <authorList>
            <person name="Ankai A."/>
            <person name="Hosoyama A."/>
            <person name="Terui Y."/>
            <person name="Sekine M."/>
            <person name="Fukai R."/>
            <person name="Kato Y."/>
            <person name="Nakamura S."/>
            <person name="Yamada-Narita S."/>
            <person name="Kawakoshi A."/>
            <person name="Fukunaga Y."/>
            <person name="Yamazaki S."/>
            <person name="Fujita N."/>
        </authorList>
    </citation>
    <scope>NUCLEOTIDE SEQUENCE [LARGE SCALE GENOMIC DNA]</scope>
    <source>
        <strain evidence="3">NBRC 102666 / KCTC 22515 / FYK2301M01</strain>
    </source>
</reference>
<dbReference type="eggNOG" id="COG3408">
    <property type="taxonomic scope" value="Bacteria"/>
</dbReference>
<dbReference type="InterPro" id="IPR012341">
    <property type="entry name" value="6hp_glycosidase-like_sf"/>
</dbReference>
<dbReference type="KEGG" id="phm:PSMK_17820"/>
<dbReference type="EMBL" id="AP012338">
    <property type="protein sequence ID" value="BAM03941.1"/>
    <property type="molecule type" value="Genomic_DNA"/>
</dbReference>
<dbReference type="AlphaFoldDB" id="I0IFA3"/>
<keyword evidence="3" id="KW-1185">Reference proteome</keyword>
<organism evidence="2 3">
    <name type="scientific">Phycisphaera mikurensis (strain NBRC 102666 / KCTC 22515 / FYK2301M01)</name>
    <dbReference type="NCBI Taxonomy" id="1142394"/>
    <lineage>
        <taxon>Bacteria</taxon>
        <taxon>Pseudomonadati</taxon>
        <taxon>Planctomycetota</taxon>
        <taxon>Phycisphaerae</taxon>
        <taxon>Phycisphaerales</taxon>
        <taxon>Phycisphaeraceae</taxon>
        <taxon>Phycisphaera</taxon>
    </lineage>
</organism>
<protein>
    <recommendedName>
        <fullName evidence="1">Alpha-L-rhamnosidase six-hairpin glycosidase domain-containing protein</fullName>
    </recommendedName>
</protein>
<dbReference type="Proteomes" id="UP000007881">
    <property type="component" value="Chromosome"/>
</dbReference>
<dbReference type="PANTHER" id="PTHR34987">
    <property type="entry name" value="C, PUTATIVE (AFU_ORTHOLOGUE AFUA_3G02880)-RELATED"/>
    <property type="match status" value="1"/>
</dbReference>
<dbReference type="HOGENOM" id="CLU_353322_0_0_0"/>